<feature type="compositionally biased region" description="Basic and acidic residues" evidence="1">
    <location>
        <begin position="73"/>
        <end position="90"/>
    </location>
</feature>
<dbReference type="EMBL" id="AAMD01000155">
    <property type="protein sequence ID" value="EAU63604.1"/>
    <property type="molecule type" value="Genomic_DNA"/>
</dbReference>
<dbReference type="Proteomes" id="UP000032702">
    <property type="component" value="Unassembled WGS sequence"/>
</dbReference>
<sequence>MPPLKGEHVVGARILRVSLDALGDVLLLDEHHLADGQRLEQFRLVLDLGDGDGLRVLRVGHGEGKVHKRQRVKQTEKKGGRDKGPGRDDPSPGGRTNIARRLLLPLFRHRRDYPAVPARLSALARPIDGPGRLLARALTPHVPDNPTPVGSSGGPHGSDRTHPHRADPGGRPLLRTLTASGSFPGLAGHPGRLCRLLLVHHPHGRQPGPQPRGPGRWQLCTPAALRLDGLRGDHHHLRVVGAARRSTRRGSAAGAPGGAGPLEPYLAWPRFGWRFASSPCGHPTAEGAQGSALDAGGHLPALDGLHAVQRDAGHPRPGAPLAPVRGGTLGGNRRDGGGGGDAPVSALRRSHRPPAPARAGLRPERRALDRHGLRHLRGPPGRARASPLDDLRGLLRRQRRLHGPPHSPPPAGHRAGAVLRDHDRHRGVGGLRRLRRGLLAARRRPWPLRRGRRAGDRGRAARPSGIPPAEPAAGRGSRAGPRSVIPWRRCVPYCSHLPSCWSPSTPPPRSSIRVHLRPSRTRSWTNASRNRS</sequence>
<feature type="compositionally biased region" description="Polar residues" evidence="1">
    <location>
        <begin position="521"/>
        <end position="532"/>
    </location>
</feature>
<evidence type="ECO:0000313" key="2">
    <source>
        <dbReference type="EMBL" id="EAU63604.1"/>
    </source>
</evidence>
<feature type="region of interest" description="Disordered" evidence="1">
    <location>
        <begin position="242"/>
        <end position="261"/>
    </location>
</feature>
<name>Q08SY5_STIAD</name>
<feature type="region of interest" description="Disordered" evidence="1">
    <location>
        <begin position="309"/>
        <end position="388"/>
    </location>
</feature>
<gene>
    <name evidence="2" type="ORF">STIAU_3471</name>
</gene>
<feature type="compositionally biased region" description="Basic and acidic residues" evidence="1">
    <location>
        <begin position="157"/>
        <end position="168"/>
    </location>
</feature>
<feature type="region of interest" description="Disordered" evidence="1">
    <location>
        <begin position="502"/>
        <end position="532"/>
    </location>
</feature>
<evidence type="ECO:0000256" key="1">
    <source>
        <dbReference type="SAM" id="MobiDB-lite"/>
    </source>
</evidence>
<dbReference type="AlphaFoldDB" id="Q08SY5"/>
<protein>
    <submittedName>
        <fullName evidence="2">Uncharacterized protein</fullName>
    </submittedName>
</protein>
<feature type="compositionally biased region" description="Basic and acidic residues" evidence="1">
    <location>
        <begin position="361"/>
        <end position="371"/>
    </location>
</feature>
<evidence type="ECO:0000313" key="3">
    <source>
        <dbReference type="Proteomes" id="UP000032702"/>
    </source>
</evidence>
<feature type="region of interest" description="Disordered" evidence="1">
    <location>
        <begin position="137"/>
        <end position="171"/>
    </location>
</feature>
<feature type="region of interest" description="Disordered" evidence="1">
    <location>
        <begin position="61"/>
        <end position="97"/>
    </location>
</feature>
<comment type="caution">
    <text evidence="2">The sequence shown here is derived from an EMBL/GenBank/DDBJ whole genome shotgun (WGS) entry which is preliminary data.</text>
</comment>
<reference evidence="2 3" key="1">
    <citation type="submission" date="2006-04" db="EMBL/GenBank/DDBJ databases">
        <authorList>
            <person name="Nierman W.C."/>
        </authorList>
    </citation>
    <scope>NUCLEOTIDE SEQUENCE [LARGE SCALE GENOMIC DNA]</scope>
    <source>
        <strain evidence="2 3">DW4/3-1</strain>
    </source>
</reference>
<proteinExistence type="predicted"/>
<organism evidence="2 3">
    <name type="scientific">Stigmatella aurantiaca (strain DW4/3-1)</name>
    <dbReference type="NCBI Taxonomy" id="378806"/>
    <lineage>
        <taxon>Bacteria</taxon>
        <taxon>Pseudomonadati</taxon>
        <taxon>Myxococcota</taxon>
        <taxon>Myxococcia</taxon>
        <taxon>Myxococcales</taxon>
        <taxon>Cystobacterineae</taxon>
        <taxon>Archangiaceae</taxon>
        <taxon>Stigmatella</taxon>
    </lineage>
</organism>
<feature type="compositionally biased region" description="Low complexity" evidence="1">
    <location>
        <begin position="242"/>
        <end position="254"/>
    </location>
</feature>
<accession>Q08SY5</accession>
<feature type="region of interest" description="Disordered" evidence="1">
    <location>
        <begin position="449"/>
        <end position="482"/>
    </location>
</feature>